<evidence type="ECO:0000313" key="2">
    <source>
        <dbReference type="Proteomes" id="UP000607197"/>
    </source>
</evidence>
<reference evidence="1" key="1">
    <citation type="journal article" date="2014" name="Int. J. Syst. Evol. Microbiol.">
        <title>Complete genome sequence of Corynebacterium casei LMG S-19264T (=DSM 44701T), isolated from a smear-ripened cheese.</title>
        <authorList>
            <consortium name="US DOE Joint Genome Institute (JGI-PGF)"/>
            <person name="Walter F."/>
            <person name="Albersmeier A."/>
            <person name="Kalinowski J."/>
            <person name="Ruckert C."/>
        </authorList>
    </citation>
    <scope>NUCLEOTIDE SEQUENCE</scope>
    <source>
        <strain evidence="1">JCM 19596</strain>
    </source>
</reference>
<gene>
    <name evidence="1" type="ORF">GCM10009039_08240</name>
</gene>
<dbReference type="Proteomes" id="UP000607197">
    <property type="component" value="Unassembled WGS sequence"/>
</dbReference>
<dbReference type="AlphaFoldDB" id="A0A830F980"/>
<evidence type="ECO:0000313" key="1">
    <source>
        <dbReference type="EMBL" id="GGL52309.1"/>
    </source>
</evidence>
<proteinExistence type="predicted"/>
<reference evidence="1" key="2">
    <citation type="submission" date="2020-09" db="EMBL/GenBank/DDBJ databases">
        <authorList>
            <person name="Sun Q."/>
            <person name="Ohkuma M."/>
        </authorList>
    </citation>
    <scope>NUCLEOTIDE SEQUENCE</scope>
    <source>
        <strain evidence="1">JCM 19596</strain>
    </source>
</reference>
<sequence length="541" mass="57903">MQVGAILLFAVLVVLLSIYQAQVVPTQNEGTEFQHSQAVQSDMVELRNNLLKTAASGNSYPTAVDLGARYQPRIFFVNPPPVTGQLRTGAAGNVTITGATATESDAADYWNGNERNFTTKPLVYRASYTYIDSPDVRYSNSLVYRNYTQQNAQIVDADPSIVDGNRLTFVTLTGNYSQSGVRTSTLDFQTKSTAMKSTQVTADSEMTIRLPSSLSADRWESLLGDDYDPDGADGATDDADGHVVDVTEDGSRIALTLEPGTYTLQMANVGVGTGADDPRPWYVVKQSGNGSTVAEDGTQTLVAEVRDKYNNPYSGQTVHAEIVTAKGSGESVTPTDESGVDGDASFTYNAPDSITGQEKKVNVSVWFGSDTLSGEPRQKAFYDLTVRKGGTSGGDGGGGGSTSASQIDYNYDASPYNGESGIQFSITNTGNDSVEVTDVMVNSSAADTIYESSGGNNHEIMVGSGYYDSGDQAKGRDAYRLETKAPLIRPATVAPGADSSVKLYYFYDGGRETNMQYESVTVHLYFDDGSEKTIQFTNGGY</sequence>
<dbReference type="EMBL" id="BMPG01000001">
    <property type="protein sequence ID" value="GGL52309.1"/>
    <property type="molecule type" value="Genomic_DNA"/>
</dbReference>
<accession>A0A830F980</accession>
<name>A0A830F980_9EURY</name>
<dbReference type="Gene3D" id="2.60.40.10">
    <property type="entry name" value="Immunoglobulins"/>
    <property type="match status" value="1"/>
</dbReference>
<dbReference type="InterPro" id="IPR013783">
    <property type="entry name" value="Ig-like_fold"/>
</dbReference>
<comment type="caution">
    <text evidence="1">The sequence shown here is derived from an EMBL/GenBank/DDBJ whole genome shotgun (WGS) entry which is preliminary data.</text>
</comment>
<organism evidence="1 2">
    <name type="scientific">Halocalculus aciditolerans</name>
    <dbReference type="NCBI Taxonomy" id="1383812"/>
    <lineage>
        <taxon>Archaea</taxon>
        <taxon>Methanobacteriati</taxon>
        <taxon>Methanobacteriota</taxon>
        <taxon>Stenosarchaea group</taxon>
        <taxon>Halobacteria</taxon>
        <taxon>Halobacteriales</taxon>
        <taxon>Halobacteriaceae</taxon>
        <taxon>Halocalculus</taxon>
    </lineage>
</organism>
<keyword evidence="2" id="KW-1185">Reference proteome</keyword>
<protein>
    <submittedName>
        <fullName evidence="1">Uncharacterized protein</fullName>
    </submittedName>
</protein>